<dbReference type="PRINTS" id="PR00163">
    <property type="entry name" value="RUBREDOXIN"/>
</dbReference>
<dbReference type="Proteomes" id="UP000539052">
    <property type="component" value="Unassembled WGS sequence"/>
</dbReference>
<dbReference type="InterPro" id="IPR018527">
    <property type="entry name" value="Rubredoxin_Fe_BS"/>
</dbReference>
<dbReference type="PANTHER" id="PTHR47627:SF1">
    <property type="entry name" value="RUBREDOXIN-1-RELATED"/>
    <property type="match status" value="1"/>
</dbReference>
<evidence type="ECO:0000256" key="3">
    <source>
        <dbReference type="ARBA" id="ARBA00022723"/>
    </source>
</evidence>
<evidence type="ECO:0000313" key="7">
    <source>
        <dbReference type="EMBL" id="NNJ31803.1"/>
    </source>
</evidence>
<evidence type="ECO:0000256" key="2">
    <source>
        <dbReference type="ARBA" id="ARBA00022448"/>
    </source>
</evidence>
<gene>
    <name evidence="7" type="ORF">G9470_18680</name>
</gene>
<evidence type="ECO:0000259" key="6">
    <source>
        <dbReference type="PROSITE" id="PS50903"/>
    </source>
</evidence>
<dbReference type="InterPro" id="IPR050526">
    <property type="entry name" value="Rubredoxin_ET"/>
</dbReference>
<protein>
    <submittedName>
        <fullName evidence="7">Rubredoxin</fullName>
    </submittedName>
</protein>
<evidence type="ECO:0000256" key="1">
    <source>
        <dbReference type="ARBA" id="ARBA00001965"/>
    </source>
</evidence>
<organism evidence="7 8">
    <name type="scientific">Lacrimispora defluvii</name>
    <dbReference type="NCBI Taxonomy" id="2719233"/>
    <lineage>
        <taxon>Bacteria</taxon>
        <taxon>Bacillati</taxon>
        <taxon>Bacillota</taxon>
        <taxon>Clostridia</taxon>
        <taxon>Lachnospirales</taxon>
        <taxon>Lachnospiraceae</taxon>
        <taxon>Lacrimispora</taxon>
    </lineage>
</organism>
<comment type="caution">
    <text evidence="7">The sequence shown here is derived from an EMBL/GenBank/DDBJ whole genome shotgun (WGS) entry which is preliminary data.</text>
</comment>
<dbReference type="Gene3D" id="2.20.28.10">
    <property type="match status" value="2"/>
</dbReference>
<dbReference type="Pfam" id="PF00301">
    <property type="entry name" value="Rubredoxin"/>
    <property type="match status" value="1"/>
</dbReference>
<keyword evidence="8" id="KW-1185">Reference proteome</keyword>
<dbReference type="SUPFAM" id="SSF57802">
    <property type="entry name" value="Rubredoxin-like"/>
    <property type="match status" value="2"/>
</dbReference>
<keyword evidence="4" id="KW-0249">Electron transport</keyword>
<accession>A0ABX1VTT8</accession>
<evidence type="ECO:0000313" key="8">
    <source>
        <dbReference type="Proteomes" id="UP000539052"/>
    </source>
</evidence>
<evidence type="ECO:0000256" key="5">
    <source>
        <dbReference type="ARBA" id="ARBA00023004"/>
    </source>
</evidence>
<keyword evidence="2" id="KW-0813">Transport</keyword>
<proteinExistence type="predicted"/>
<feature type="domain" description="Rubredoxin-like" evidence="6">
    <location>
        <begin position="1"/>
        <end position="52"/>
    </location>
</feature>
<dbReference type="InterPro" id="IPR024935">
    <property type="entry name" value="Rubredoxin_dom"/>
</dbReference>
<sequence length="222" mass="24683">MQKYICSICGFVYDEATGYPEGGIAPGTKWEDIPRDWVCPLCGATKDEFKQQNHVTSSTPSIQPVEVEDIDALRELSFEELSVLCSNLSKGCEKQYLTEEAELFNQLADYYIRKSTPASDSQISDLIALIEKDLSSAYDNSNQIARGASDRGALRALTWGEKVTKILSSLLSRYEKQKDSLLENTNIYVCEICGFVYIGDIAPEICPVCKVPSLKIAQIQRG</sequence>
<evidence type="ECO:0000256" key="4">
    <source>
        <dbReference type="ARBA" id="ARBA00022982"/>
    </source>
</evidence>
<dbReference type="CDD" id="cd00730">
    <property type="entry name" value="rubredoxin"/>
    <property type="match status" value="1"/>
</dbReference>
<dbReference type="EMBL" id="JAAOXG010000039">
    <property type="protein sequence ID" value="NNJ31803.1"/>
    <property type="molecule type" value="Genomic_DNA"/>
</dbReference>
<dbReference type="PROSITE" id="PS50903">
    <property type="entry name" value="RUBREDOXIN_LIKE"/>
    <property type="match status" value="1"/>
</dbReference>
<dbReference type="PANTHER" id="PTHR47627">
    <property type="entry name" value="RUBREDOXIN"/>
    <property type="match status" value="1"/>
</dbReference>
<reference evidence="7 8" key="1">
    <citation type="submission" date="2020-03" db="EMBL/GenBank/DDBJ databases">
        <title>Genome Sequence of industrial isolate, B5A.</title>
        <authorList>
            <person name="Sharma S."/>
            <person name="Patil P.B."/>
            <person name="Korpole S."/>
        </authorList>
    </citation>
    <scope>NUCLEOTIDE SEQUENCE [LARGE SCALE GENOMIC DNA]</scope>
    <source>
        <strain evidence="7 8">PI-S10-B5A</strain>
    </source>
</reference>
<keyword evidence="5" id="KW-0408">Iron</keyword>
<dbReference type="Pfam" id="PF21349">
    <property type="entry name" value="RUBY_RBDX"/>
    <property type="match status" value="1"/>
</dbReference>
<keyword evidence="3" id="KW-0479">Metal-binding</keyword>
<dbReference type="PROSITE" id="PS00202">
    <property type="entry name" value="RUBREDOXIN"/>
    <property type="match status" value="1"/>
</dbReference>
<comment type="cofactor">
    <cofactor evidence="1">
        <name>Fe(3+)</name>
        <dbReference type="ChEBI" id="CHEBI:29034"/>
    </cofactor>
</comment>
<dbReference type="InterPro" id="IPR048574">
    <property type="entry name" value="RUBY_RBDX"/>
</dbReference>
<dbReference type="InterPro" id="IPR024934">
    <property type="entry name" value="Rubredoxin-like_dom"/>
</dbReference>
<name>A0ABX1VTT8_9FIRM</name>